<dbReference type="InterPro" id="IPR004721">
    <property type="entry name" value="DHOdimr"/>
</dbReference>
<feature type="binding site" evidence="9">
    <location>
        <position position="263"/>
    </location>
    <ligand>
        <name>substrate</name>
    </ligand>
</feature>
<feature type="binding site" evidence="9">
    <location>
        <position position="150"/>
    </location>
    <ligand>
        <name>Zn(2+)</name>
        <dbReference type="ChEBI" id="CHEBI:29105"/>
        <label>2</label>
    </ligand>
</feature>
<comment type="cofactor">
    <cofactor evidence="9 10">
        <name>Zn(2+)</name>
        <dbReference type="ChEBI" id="CHEBI:29105"/>
    </cofactor>
    <text evidence="9 10">Binds 2 Zn(2+) ions per subunit.</text>
</comment>
<dbReference type="PROSITE" id="PS00482">
    <property type="entry name" value="DIHYDROOROTASE_1"/>
    <property type="match status" value="1"/>
</dbReference>
<dbReference type="PROSITE" id="PS00483">
    <property type="entry name" value="DIHYDROOROTASE_2"/>
    <property type="match status" value="1"/>
</dbReference>
<evidence type="ECO:0000256" key="2">
    <source>
        <dbReference type="ARBA" id="ARBA00004880"/>
    </source>
</evidence>
<reference evidence="12 14" key="1">
    <citation type="submission" date="2018-05" db="EMBL/GenBank/DDBJ databases">
        <title>Legionella qingyii sp.nov., whole genome shotgun sequence.</title>
        <authorList>
            <person name="Wu H."/>
            <person name="Zhu Q."/>
            <person name="Hu C."/>
        </authorList>
    </citation>
    <scope>NUCLEOTIDE SEQUENCE [LARGE SCALE GENOMIC DNA]</scope>
    <source>
        <strain evidence="12 14">HEB18</strain>
    </source>
</reference>
<dbReference type="InterPro" id="IPR002195">
    <property type="entry name" value="Dihydroorotase_CS"/>
</dbReference>
<feature type="binding site" evidence="9">
    <location>
        <position position="259"/>
    </location>
    <ligand>
        <name>Zn(2+)</name>
        <dbReference type="ChEBI" id="CHEBI:29105"/>
        <label>1</label>
    </ligand>
</feature>
<dbReference type="EC" id="3.5.2.3" evidence="4 9"/>
<evidence type="ECO:0000256" key="4">
    <source>
        <dbReference type="ARBA" id="ARBA00012860"/>
    </source>
</evidence>
<evidence type="ECO:0000256" key="5">
    <source>
        <dbReference type="ARBA" id="ARBA00022723"/>
    </source>
</evidence>
<dbReference type="NCBIfam" id="TIGR00856">
    <property type="entry name" value="pyrC_dimer"/>
    <property type="match status" value="1"/>
</dbReference>
<keyword evidence="8 9" id="KW-0665">Pyrimidine biosynthesis</keyword>
<evidence type="ECO:0000256" key="7">
    <source>
        <dbReference type="ARBA" id="ARBA00022833"/>
    </source>
</evidence>
<evidence type="ECO:0000256" key="1">
    <source>
        <dbReference type="ARBA" id="ARBA00002368"/>
    </source>
</evidence>
<organism evidence="12 14">
    <name type="scientific">Legionella qingyii</name>
    <dbReference type="NCBI Taxonomy" id="2184757"/>
    <lineage>
        <taxon>Bacteria</taxon>
        <taxon>Pseudomonadati</taxon>
        <taxon>Pseudomonadota</taxon>
        <taxon>Gammaproteobacteria</taxon>
        <taxon>Legionellales</taxon>
        <taxon>Legionellaceae</taxon>
        <taxon>Legionella</taxon>
    </lineage>
</organism>
<evidence type="ECO:0000256" key="8">
    <source>
        <dbReference type="ARBA" id="ARBA00022975"/>
    </source>
</evidence>
<dbReference type="AlphaFoldDB" id="A0A317U1B1"/>
<feature type="binding site" evidence="9">
    <location>
        <position position="275"/>
    </location>
    <ligand>
        <name>substrate</name>
    </ligand>
</feature>
<dbReference type="Gene3D" id="3.20.20.140">
    <property type="entry name" value="Metal-dependent hydrolases"/>
    <property type="match status" value="1"/>
</dbReference>
<keyword evidence="15" id="KW-1185">Reference proteome</keyword>
<dbReference type="GO" id="GO:0005829">
    <property type="term" value="C:cytosol"/>
    <property type="evidence" value="ECO:0007669"/>
    <property type="project" value="TreeGrafter"/>
</dbReference>
<feature type="binding site" evidence="9">
    <location>
        <position position="150"/>
    </location>
    <ligand>
        <name>substrate</name>
    </ligand>
</feature>
<dbReference type="OrthoDB" id="9808095at2"/>
<feature type="binding site" evidence="9">
    <location>
        <position position="55"/>
    </location>
    <ligand>
        <name>substrate</name>
    </ligand>
</feature>
<keyword evidence="7 9" id="KW-0862">Zinc</keyword>
<evidence type="ECO:0000313" key="14">
    <source>
        <dbReference type="Proteomes" id="UP000247152"/>
    </source>
</evidence>
<dbReference type="Proteomes" id="UP000287374">
    <property type="component" value="Unassembled WGS sequence"/>
</dbReference>
<evidence type="ECO:0000259" key="11">
    <source>
        <dbReference type="Pfam" id="PF01979"/>
    </source>
</evidence>
<evidence type="ECO:0000256" key="3">
    <source>
        <dbReference type="ARBA" id="ARBA00005631"/>
    </source>
</evidence>
<dbReference type="EMBL" id="RZGX01000009">
    <property type="protein sequence ID" value="RUR23101.1"/>
    <property type="molecule type" value="Genomic_DNA"/>
</dbReference>
<comment type="catalytic activity">
    <reaction evidence="9 10">
        <text>(S)-dihydroorotate + H2O = N-carbamoyl-L-aspartate + H(+)</text>
        <dbReference type="Rhea" id="RHEA:24296"/>
        <dbReference type="ChEBI" id="CHEBI:15377"/>
        <dbReference type="ChEBI" id="CHEBI:15378"/>
        <dbReference type="ChEBI" id="CHEBI:30864"/>
        <dbReference type="ChEBI" id="CHEBI:32814"/>
        <dbReference type="EC" id="3.5.2.3"/>
    </reaction>
</comment>
<dbReference type="InterPro" id="IPR032466">
    <property type="entry name" value="Metal_Hydrolase"/>
</dbReference>
<feature type="binding site" evidence="9">
    <location>
        <position position="29"/>
    </location>
    <ligand>
        <name>Zn(2+)</name>
        <dbReference type="ChEBI" id="CHEBI:29105"/>
        <label>1</label>
    </ligand>
</feature>
<keyword evidence="6 9" id="KW-0378">Hydrolase</keyword>
<dbReference type="GO" id="GO:0008270">
    <property type="term" value="F:zinc ion binding"/>
    <property type="evidence" value="ECO:0007669"/>
    <property type="project" value="UniProtKB-UniRule"/>
</dbReference>
<feature type="binding site" description="via carbamate group" evidence="9">
    <location>
        <position position="113"/>
    </location>
    <ligand>
        <name>Zn(2+)</name>
        <dbReference type="ChEBI" id="CHEBI:29105"/>
        <label>2</label>
    </ligand>
</feature>
<dbReference type="GO" id="GO:0004151">
    <property type="term" value="F:dihydroorotase activity"/>
    <property type="evidence" value="ECO:0007669"/>
    <property type="project" value="UniProtKB-UniRule"/>
</dbReference>
<evidence type="ECO:0000256" key="9">
    <source>
        <dbReference type="HAMAP-Rule" id="MF_00219"/>
    </source>
</evidence>
<name>A0A317U1B1_9GAMM</name>
<dbReference type="Pfam" id="PF01979">
    <property type="entry name" value="Amidohydro_1"/>
    <property type="match status" value="1"/>
</dbReference>
<dbReference type="PANTHER" id="PTHR43137">
    <property type="entry name" value="DIHYDROOROTASE"/>
    <property type="match status" value="1"/>
</dbReference>
<evidence type="ECO:0000313" key="12">
    <source>
        <dbReference type="EMBL" id="PWY55804.1"/>
    </source>
</evidence>
<dbReference type="Proteomes" id="UP000247152">
    <property type="component" value="Unassembled WGS sequence"/>
</dbReference>
<dbReference type="PIRSF" id="PIRSF001237">
    <property type="entry name" value="DHOdimr"/>
    <property type="match status" value="1"/>
</dbReference>
<dbReference type="GO" id="GO:0006207">
    <property type="term" value="P:'de novo' pyrimidine nucleobase biosynthetic process"/>
    <property type="evidence" value="ECO:0007669"/>
    <property type="project" value="TreeGrafter"/>
</dbReference>
<dbReference type="PANTHER" id="PTHR43137:SF1">
    <property type="entry name" value="DIHYDROOROTASE"/>
    <property type="match status" value="1"/>
</dbReference>
<feature type="active site" evidence="9">
    <location>
        <position position="259"/>
    </location>
</feature>
<keyword evidence="5 9" id="KW-0479">Metal-binding</keyword>
<evidence type="ECO:0000313" key="13">
    <source>
        <dbReference type="EMBL" id="RUR23101.1"/>
    </source>
</evidence>
<feature type="binding site" description="via carbamate group" evidence="9">
    <location>
        <position position="113"/>
    </location>
    <ligand>
        <name>Zn(2+)</name>
        <dbReference type="ChEBI" id="CHEBI:29105"/>
        <label>1</label>
    </ligand>
</feature>
<feature type="binding site" evidence="9">
    <location>
        <position position="186"/>
    </location>
    <ligand>
        <name>Zn(2+)</name>
        <dbReference type="ChEBI" id="CHEBI:29105"/>
        <label>2</label>
    </ligand>
</feature>
<dbReference type="HAMAP" id="MF_00219">
    <property type="entry name" value="PyrC_classII"/>
    <property type="match status" value="1"/>
</dbReference>
<feature type="binding site" evidence="9">
    <location>
        <position position="27"/>
    </location>
    <ligand>
        <name>Zn(2+)</name>
        <dbReference type="ChEBI" id="CHEBI:29105"/>
        <label>1</label>
    </ligand>
</feature>
<comment type="pathway">
    <text evidence="2 9 10">Pyrimidine metabolism; UMP biosynthesis via de novo pathway; (S)-dihydroorotate from bicarbonate: step 3/3.</text>
</comment>
<evidence type="ECO:0000313" key="15">
    <source>
        <dbReference type="Proteomes" id="UP000287374"/>
    </source>
</evidence>
<sequence length="359" mass="39933">MLSLIIGKNAGIFTMQTLIINRPDDWHVHLRDNEMLQHTVADSAKHFARALIMPNLKPALTTLSSLGEYRNRILTALPKGSTFEPYMTFYLNDSVCAEELHQAAKTPYVLGAKLYPAGATTNSEAGAKSLTALYPLFEVLQNNNLALQIHGEVTHSDIFERESLFIDEYLKPIVRNFPKLRVVLEHISTQAAVEYVTDAPATVAATITPHHLLYNRNKLLAGGLRPHYYCLPILKHEKDQKALQDAACSGNPKFFAGTDSAPHIVSAKESACGCAGIYSAPFALALYTQVFDEMNQLKQLNHFLSRFGAEFYQLPINQQHIELIKSPQTIPDYLPLGSNQVVPIAAGETIQWSIHEPTR</sequence>
<dbReference type="CDD" id="cd01294">
    <property type="entry name" value="DHOase"/>
    <property type="match status" value="1"/>
</dbReference>
<evidence type="ECO:0000256" key="6">
    <source>
        <dbReference type="ARBA" id="ARBA00022801"/>
    </source>
</evidence>
<feature type="domain" description="Amidohydrolase-related" evidence="11">
    <location>
        <begin position="25"/>
        <end position="317"/>
    </location>
</feature>
<feature type="binding site" evidence="9">
    <location>
        <position position="231"/>
    </location>
    <ligand>
        <name>substrate</name>
    </ligand>
</feature>
<proteinExistence type="inferred from homology"/>
<gene>
    <name evidence="9" type="primary">pyrC</name>
    <name evidence="12" type="ORF">DGG96_09825</name>
    <name evidence="13" type="ORF">ELY20_08145</name>
</gene>
<comment type="subunit">
    <text evidence="9">Homodimer.</text>
</comment>
<dbReference type="GO" id="GO:0044205">
    <property type="term" value="P:'de novo' UMP biosynthetic process"/>
    <property type="evidence" value="ECO:0007669"/>
    <property type="project" value="UniProtKB-UniRule"/>
</dbReference>
<feature type="modified residue" description="N6-carboxylysine" evidence="9">
    <location>
        <position position="113"/>
    </location>
</feature>
<dbReference type="EMBL" id="QHJG01000014">
    <property type="protein sequence ID" value="PWY55804.1"/>
    <property type="molecule type" value="Genomic_DNA"/>
</dbReference>
<comment type="function">
    <text evidence="1 9">Catalyzes the reversible cyclization of carbamoyl aspartate to dihydroorotate.</text>
</comment>
<comment type="caution">
    <text evidence="12">The sequence shown here is derived from an EMBL/GenBank/DDBJ whole genome shotgun (WGS) entry which is preliminary data.</text>
</comment>
<dbReference type="UniPathway" id="UPA00070">
    <property type="reaction ID" value="UER00117"/>
</dbReference>
<protein>
    <recommendedName>
        <fullName evidence="4 9">Dihydroorotase</fullName>
        <shortName evidence="9">DHOase</shortName>
        <ecNumber evidence="4 9">3.5.2.3</ecNumber>
    </recommendedName>
</protein>
<comment type="similarity">
    <text evidence="3 9 10">Belongs to the metallo-dependent hydrolases superfamily. DHOase family. Class II DHOase subfamily.</text>
</comment>
<dbReference type="SUPFAM" id="SSF51556">
    <property type="entry name" value="Metallo-dependent hydrolases"/>
    <property type="match status" value="1"/>
</dbReference>
<accession>A0A317U1B1</accession>
<dbReference type="InterPro" id="IPR006680">
    <property type="entry name" value="Amidohydro-rel"/>
</dbReference>
<reference evidence="13 15" key="2">
    <citation type="submission" date="2018-12" db="EMBL/GenBank/DDBJ databases">
        <title>Legionella sp,whole genome shotgun sequence.</title>
        <authorList>
            <person name="Wu H."/>
        </authorList>
    </citation>
    <scope>NUCLEOTIDE SEQUENCE [LARGE SCALE GENOMIC DNA]</scope>
    <source>
        <strain evidence="13">Km489</strain>
        <strain evidence="15">km489</strain>
    </source>
</reference>
<feature type="binding site" evidence="9">
    <location>
        <begin position="29"/>
        <end position="31"/>
    </location>
    <ligand>
        <name>substrate</name>
    </ligand>
</feature>
<evidence type="ECO:0000256" key="10">
    <source>
        <dbReference type="RuleBase" id="RU003440"/>
    </source>
</evidence>